<feature type="compositionally biased region" description="Basic and acidic residues" evidence="1">
    <location>
        <begin position="17"/>
        <end position="32"/>
    </location>
</feature>
<dbReference type="Proteomes" id="UP000298663">
    <property type="component" value="Unassembled WGS sequence"/>
</dbReference>
<evidence type="ECO:0000256" key="1">
    <source>
        <dbReference type="SAM" id="MobiDB-lite"/>
    </source>
</evidence>
<accession>A0A4U8V017</accession>
<evidence type="ECO:0000313" key="2">
    <source>
        <dbReference type="EMBL" id="TMS39196.1"/>
    </source>
</evidence>
<keyword evidence="3" id="KW-1185">Reference proteome</keyword>
<sequence length="189" mass="21328">MKSWMASIARQPVYHQRQHDPLKHGNLREQLHRPRKNVPIHAEEPEPRSHDEFDYPQSRECSKRESVGVGRVFDASAELICGDVVKFANSELRIAAETDNSVSIVWRPVDHQNPVHCHIRYTSNYGGVSKGTELSSEAKLECAKFGCDWKCVLIGTTWGADRATAALTSMPSTVIRMQKKQFSGYFGTD</sequence>
<reference evidence="2 3" key="2">
    <citation type="journal article" date="2019" name="G3 (Bethesda)">
        <title>Hybrid Assembly of the Genome of the Entomopathogenic Nematode Steinernema carpocapsae Identifies the X-Chromosome.</title>
        <authorList>
            <person name="Serra L."/>
            <person name="Macchietto M."/>
            <person name="Macias-Munoz A."/>
            <person name="McGill C.J."/>
            <person name="Rodriguez I.M."/>
            <person name="Rodriguez B."/>
            <person name="Murad R."/>
            <person name="Mortazavi A."/>
        </authorList>
    </citation>
    <scope>NUCLEOTIDE SEQUENCE [LARGE SCALE GENOMIC DNA]</scope>
    <source>
        <strain evidence="2 3">ALL</strain>
    </source>
</reference>
<protein>
    <submittedName>
        <fullName evidence="2">Uncharacterized protein</fullName>
    </submittedName>
</protein>
<dbReference type="AlphaFoldDB" id="A0A4U8V017"/>
<proteinExistence type="predicted"/>
<comment type="caution">
    <text evidence="2">The sequence shown here is derived from an EMBL/GenBank/DDBJ whole genome shotgun (WGS) entry which is preliminary data.</text>
</comment>
<organism evidence="2 3">
    <name type="scientific">Steinernema carpocapsae</name>
    <name type="common">Entomopathogenic nematode</name>
    <dbReference type="NCBI Taxonomy" id="34508"/>
    <lineage>
        <taxon>Eukaryota</taxon>
        <taxon>Metazoa</taxon>
        <taxon>Ecdysozoa</taxon>
        <taxon>Nematoda</taxon>
        <taxon>Chromadorea</taxon>
        <taxon>Rhabditida</taxon>
        <taxon>Tylenchina</taxon>
        <taxon>Panagrolaimomorpha</taxon>
        <taxon>Strongyloidoidea</taxon>
        <taxon>Steinernematidae</taxon>
        <taxon>Steinernema</taxon>
    </lineage>
</organism>
<evidence type="ECO:0000313" key="3">
    <source>
        <dbReference type="Proteomes" id="UP000298663"/>
    </source>
</evidence>
<dbReference type="EMBL" id="AZBU02000001">
    <property type="protein sequence ID" value="TMS39196.1"/>
    <property type="molecule type" value="Genomic_DNA"/>
</dbReference>
<gene>
    <name evidence="2" type="ORF">L596_005761</name>
</gene>
<name>A0A4U8V017_STECR</name>
<feature type="region of interest" description="Disordered" evidence="1">
    <location>
        <begin position="1"/>
        <end position="34"/>
    </location>
</feature>
<reference evidence="2 3" key="1">
    <citation type="journal article" date="2015" name="Genome Biol.">
        <title>Comparative genomics of Steinernema reveals deeply conserved gene regulatory networks.</title>
        <authorList>
            <person name="Dillman A.R."/>
            <person name="Macchietto M."/>
            <person name="Porter C.F."/>
            <person name="Rogers A."/>
            <person name="Williams B."/>
            <person name="Antoshechkin I."/>
            <person name="Lee M.M."/>
            <person name="Goodwin Z."/>
            <person name="Lu X."/>
            <person name="Lewis E.E."/>
            <person name="Goodrich-Blair H."/>
            <person name="Stock S.P."/>
            <person name="Adams B.J."/>
            <person name="Sternberg P.W."/>
            <person name="Mortazavi A."/>
        </authorList>
    </citation>
    <scope>NUCLEOTIDE SEQUENCE [LARGE SCALE GENOMIC DNA]</scope>
    <source>
        <strain evidence="2 3">ALL</strain>
    </source>
</reference>